<dbReference type="GO" id="GO:0009435">
    <property type="term" value="P:NAD+ biosynthetic process"/>
    <property type="evidence" value="ECO:0007669"/>
    <property type="project" value="UniProtKB-UniRule"/>
</dbReference>
<dbReference type="PANTHER" id="PTHR39321">
    <property type="entry name" value="NICOTINATE-NUCLEOTIDE ADENYLYLTRANSFERASE-RELATED"/>
    <property type="match status" value="1"/>
</dbReference>
<comment type="function">
    <text evidence="1 11">Catalyzes the reversible adenylation of nicotinate mononucleotide (NaMN) to nicotinic acid adenine dinucleotide (NaAD).</text>
</comment>
<keyword evidence="5 11" id="KW-0808">Transferase</keyword>
<comment type="caution">
    <text evidence="13">The sequence shown here is derived from an EMBL/GenBank/DDBJ whole genome shotgun (WGS) entry which is preliminary data.</text>
</comment>
<evidence type="ECO:0000256" key="5">
    <source>
        <dbReference type="ARBA" id="ARBA00022679"/>
    </source>
</evidence>
<evidence type="ECO:0000256" key="6">
    <source>
        <dbReference type="ARBA" id="ARBA00022695"/>
    </source>
</evidence>
<evidence type="ECO:0000259" key="12">
    <source>
        <dbReference type="Pfam" id="PF01467"/>
    </source>
</evidence>
<dbReference type="NCBIfam" id="TIGR00125">
    <property type="entry name" value="cyt_tran_rel"/>
    <property type="match status" value="1"/>
</dbReference>
<evidence type="ECO:0000256" key="10">
    <source>
        <dbReference type="ARBA" id="ARBA00048721"/>
    </source>
</evidence>
<dbReference type="Proteomes" id="UP001156666">
    <property type="component" value="Unassembled WGS sequence"/>
</dbReference>
<dbReference type="PANTHER" id="PTHR39321:SF3">
    <property type="entry name" value="PHOSPHOPANTETHEINE ADENYLYLTRANSFERASE"/>
    <property type="match status" value="1"/>
</dbReference>
<comment type="similarity">
    <text evidence="3 11">Belongs to the NadD family.</text>
</comment>
<dbReference type="InterPro" id="IPR005248">
    <property type="entry name" value="NadD/NMNAT"/>
</dbReference>
<dbReference type="CDD" id="cd02165">
    <property type="entry name" value="NMNAT"/>
    <property type="match status" value="1"/>
</dbReference>
<evidence type="ECO:0000313" key="14">
    <source>
        <dbReference type="Proteomes" id="UP001156666"/>
    </source>
</evidence>
<dbReference type="Pfam" id="PF01467">
    <property type="entry name" value="CTP_transf_like"/>
    <property type="match status" value="1"/>
</dbReference>
<evidence type="ECO:0000256" key="4">
    <source>
        <dbReference type="ARBA" id="ARBA00022642"/>
    </source>
</evidence>
<dbReference type="NCBIfam" id="TIGR00482">
    <property type="entry name" value="nicotinate (nicotinamide) nucleotide adenylyltransferase"/>
    <property type="match status" value="1"/>
</dbReference>
<evidence type="ECO:0000256" key="7">
    <source>
        <dbReference type="ARBA" id="ARBA00022741"/>
    </source>
</evidence>
<accession>A0AA37SME3</accession>
<dbReference type="GO" id="GO:0005524">
    <property type="term" value="F:ATP binding"/>
    <property type="evidence" value="ECO:0007669"/>
    <property type="project" value="UniProtKB-KW"/>
</dbReference>
<name>A0AA37SME3_9BACT</name>
<evidence type="ECO:0000256" key="8">
    <source>
        <dbReference type="ARBA" id="ARBA00022840"/>
    </source>
</evidence>
<evidence type="ECO:0000256" key="2">
    <source>
        <dbReference type="ARBA" id="ARBA00005019"/>
    </source>
</evidence>
<evidence type="ECO:0000256" key="9">
    <source>
        <dbReference type="ARBA" id="ARBA00023027"/>
    </source>
</evidence>
<dbReference type="Gene3D" id="3.40.50.620">
    <property type="entry name" value="HUPs"/>
    <property type="match status" value="1"/>
</dbReference>
<dbReference type="SUPFAM" id="SSF52374">
    <property type="entry name" value="Nucleotidylyl transferase"/>
    <property type="match status" value="1"/>
</dbReference>
<reference evidence="13" key="2">
    <citation type="submission" date="2023-01" db="EMBL/GenBank/DDBJ databases">
        <title>Draft genome sequence of Portibacter lacus strain NBRC 108769.</title>
        <authorList>
            <person name="Sun Q."/>
            <person name="Mori K."/>
        </authorList>
    </citation>
    <scope>NUCLEOTIDE SEQUENCE</scope>
    <source>
        <strain evidence="13">NBRC 108769</strain>
    </source>
</reference>
<evidence type="ECO:0000256" key="3">
    <source>
        <dbReference type="ARBA" id="ARBA00009014"/>
    </source>
</evidence>
<keyword evidence="8 11" id="KW-0067">ATP-binding</keyword>
<organism evidence="13 14">
    <name type="scientific">Portibacter lacus</name>
    <dbReference type="NCBI Taxonomy" id="1099794"/>
    <lineage>
        <taxon>Bacteria</taxon>
        <taxon>Pseudomonadati</taxon>
        <taxon>Bacteroidota</taxon>
        <taxon>Saprospiria</taxon>
        <taxon>Saprospirales</taxon>
        <taxon>Haliscomenobacteraceae</taxon>
        <taxon>Portibacter</taxon>
    </lineage>
</organism>
<comment type="catalytic activity">
    <reaction evidence="10 11">
        <text>nicotinate beta-D-ribonucleotide + ATP + H(+) = deamido-NAD(+) + diphosphate</text>
        <dbReference type="Rhea" id="RHEA:22860"/>
        <dbReference type="ChEBI" id="CHEBI:15378"/>
        <dbReference type="ChEBI" id="CHEBI:30616"/>
        <dbReference type="ChEBI" id="CHEBI:33019"/>
        <dbReference type="ChEBI" id="CHEBI:57502"/>
        <dbReference type="ChEBI" id="CHEBI:58437"/>
        <dbReference type="EC" id="2.7.7.18"/>
    </reaction>
</comment>
<reference evidence="13" key="1">
    <citation type="journal article" date="2014" name="Int. J. Syst. Evol. Microbiol.">
        <title>Complete genome sequence of Corynebacterium casei LMG S-19264T (=DSM 44701T), isolated from a smear-ripened cheese.</title>
        <authorList>
            <consortium name="US DOE Joint Genome Institute (JGI-PGF)"/>
            <person name="Walter F."/>
            <person name="Albersmeier A."/>
            <person name="Kalinowski J."/>
            <person name="Ruckert C."/>
        </authorList>
    </citation>
    <scope>NUCLEOTIDE SEQUENCE</scope>
    <source>
        <strain evidence="13">NBRC 108769</strain>
    </source>
</reference>
<comment type="pathway">
    <text evidence="2 11">Cofactor biosynthesis; NAD(+) biosynthesis; deamido-NAD(+) from nicotinate D-ribonucleotide: step 1/1.</text>
</comment>
<feature type="domain" description="Cytidyltransferase-like" evidence="12">
    <location>
        <begin position="5"/>
        <end position="163"/>
    </location>
</feature>
<proteinExistence type="inferred from homology"/>
<dbReference type="GO" id="GO:0004515">
    <property type="term" value="F:nicotinate-nucleotide adenylyltransferase activity"/>
    <property type="evidence" value="ECO:0007669"/>
    <property type="project" value="UniProtKB-UniRule"/>
</dbReference>
<dbReference type="HAMAP" id="MF_00244">
    <property type="entry name" value="NaMN_adenylyltr"/>
    <property type="match status" value="1"/>
</dbReference>
<evidence type="ECO:0000256" key="11">
    <source>
        <dbReference type="HAMAP-Rule" id="MF_00244"/>
    </source>
</evidence>
<sequence length="190" mass="22119">MKIGLYFGSFNPVHVGHMIIANHIVQYTDMDQLWMVVSPHNPHKNKKSLAKDYDRLHLVTLAIAENPNIRASNIEFSLPKPSYTIDTLTYIKEKYPDHEFSLIMGGDNLGSFHKWKNYEIILKNHDIYVYKRPSYELGELENHPRISIVEAPMLDISSSFIRNSIKNGRSIQYLVPQSVFEYIESNKMYT</sequence>
<keyword evidence="6 11" id="KW-0548">Nucleotidyltransferase</keyword>
<gene>
    <name evidence="11 13" type="primary">nadD</name>
    <name evidence="13" type="ORF">GCM10007940_12150</name>
</gene>
<dbReference type="EMBL" id="BSOH01000006">
    <property type="protein sequence ID" value="GLR16600.1"/>
    <property type="molecule type" value="Genomic_DNA"/>
</dbReference>
<keyword evidence="14" id="KW-1185">Reference proteome</keyword>
<dbReference type="NCBIfam" id="NF000840">
    <property type="entry name" value="PRK00071.1-3"/>
    <property type="match status" value="1"/>
</dbReference>
<evidence type="ECO:0000256" key="1">
    <source>
        <dbReference type="ARBA" id="ARBA00002324"/>
    </source>
</evidence>
<dbReference type="InterPro" id="IPR014729">
    <property type="entry name" value="Rossmann-like_a/b/a_fold"/>
</dbReference>
<dbReference type="InterPro" id="IPR004821">
    <property type="entry name" value="Cyt_trans-like"/>
</dbReference>
<keyword evidence="7 11" id="KW-0547">Nucleotide-binding</keyword>
<evidence type="ECO:0000313" key="13">
    <source>
        <dbReference type="EMBL" id="GLR16600.1"/>
    </source>
</evidence>
<dbReference type="RefSeq" id="WP_235295348.1">
    <property type="nucleotide sequence ID" value="NZ_BSOH01000006.1"/>
</dbReference>
<keyword evidence="9 11" id="KW-0520">NAD</keyword>
<protein>
    <recommendedName>
        <fullName evidence="11">Probable nicotinate-nucleotide adenylyltransferase</fullName>
        <ecNumber evidence="11">2.7.7.18</ecNumber>
    </recommendedName>
    <alternativeName>
        <fullName evidence="11">Deamido-NAD(+) diphosphorylase</fullName>
    </alternativeName>
    <alternativeName>
        <fullName evidence="11">Deamido-NAD(+) pyrophosphorylase</fullName>
    </alternativeName>
    <alternativeName>
        <fullName evidence="11">Nicotinate mononucleotide adenylyltransferase</fullName>
        <shortName evidence="11">NaMN adenylyltransferase</shortName>
    </alternativeName>
</protein>
<keyword evidence="4 11" id="KW-0662">Pyridine nucleotide biosynthesis</keyword>
<dbReference type="EC" id="2.7.7.18" evidence="11"/>
<dbReference type="AlphaFoldDB" id="A0AA37SME3"/>